<comment type="caution">
    <text evidence="10">The sequence shown here is derived from an EMBL/GenBank/DDBJ whole genome shotgun (WGS) entry which is preliminary data.</text>
</comment>
<evidence type="ECO:0000256" key="3">
    <source>
        <dbReference type="ARBA" id="ARBA00022448"/>
    </source>
</evidence>
<evidence type="ECO:0000313" key="10">
    <source>
        <dbReference type="EMBL" id="RRQ51598.1"/>
    </source>
</evidence>
<evidence type="ECO:0000256" key="6">
    <source>
        <dbReference type="ARBA" id="ARBA00022989"/>
    </source>
</evidence>
<dbReference type="AlphaFoldDB" id="A0A426RRM5"/>
<organism evidence="10 11">
    <name type="scientific">Sphingorhabdus wooponensis</name>
    <dbReference type="NCBI Taxonomy" id="940136"/>
    <lineage>
        <taxon>Bacteria</taxon>
        <taxon>Pseudomonadati</taxon>
        <taxon>Pseudomonadota</taxon>
        <taxon>Alphaproteobacteria</taxon>
        <taxon>Sphingomonadales</taxon>
        <taxon>Sphingomonadaceae</taxon>
        <taxon>Sphingorhabdus</taxon>
    </lineage>
</organism>
<dbReference type="RefSeq" id="WP_125229611.1">
    <property type="nucleotide sequence ID" value="NZ_RWJI01000001.1"/>
</dbReference>
<keyword evidence="3" id="KW-0813">Transport</keyword>
<evidence type="ECO:0000256" key="4">
    <source>
        <dbReference type="ARBA" id="ARBA00022475"/>
    </source>
</evidence>
<comment type="similarity">
    <text evidence="2">Belongs to the EamA transporter family.</text>
</comment>
<dbReference type="InterPro" id="IPR037185">
    <property type="entry name" value="EmrE-like"/>
</dbReference>
<feature type="transmembrane region" description="Helical" evidence="8">
    <location>
        <begin position="79"/>
        <end position="96"/>
    </location>
</feature>
<dbReference type="SUPFAM" id="SSF103481">
    <property type="entry name" value="Multidrug resistance efflux transporter EmrE"/>
    <property type="match status" value="2"/>
</dbReference>
<feature type="domain" description="EamA" evidence="9">
    <location>
        <begin position="11"/>
        <end position="147"/>
    </location>
</feature>
<keyword evidence="4" id="KW-1003">Cell membrane</keyword>
<feature type="transmembrane region" description="Helical" evidence="8">
    <location>
        <begin position="36"/>
        <end position="59"/>
    </location>
</feature>
<evidence type="ECO:0000256" key="5">
    <source>
        <dbReference type="ARBA" id="ARBA00022692"/>
    </source>
</evidence>
<dbReference type="InterPro" id="IPR000620">
    <property type="entry name" value="EamA_dom"/>
</dbReference>
<comment type="subcellular location">
    <subcellularLocation>
        <location evidence="1">Cell membrane</location>
        <topology evidence="1">Multi-pass membrane protein</topology>
    </subcellularLocation>
</comment>
<dbReference type="NCBIfam" id="TIGR00688">
    <property type="entry name" value="rarD"/>
    <property type="match status" value="1"/>
</dbReference>
<evidence type="ECO:0000256" key="7">
    <source>
        <dbReference type="ARBA" id="ARBA00023136"/>
    </source>
</evidence>
<feature type="transmembrane region" description="Helical" evidence="8">
    <location>
        <begin position="131"/>
        <end position="148"/>
    </location>
</feature>
<keyword evidence="11" id="KW-1185">Reference proteome</keyword>
<dbReference type="Proteomes" id="UP000268553">
    <property type="component" value="Unassembled WGS sequence"/>
</dbReference>
<dbReference type="Pfam" id="PF00892">
    <property type="entry name" value="EamA"/>
    <property type="match status" value="1"/>
</dbReference>
<sequence length="298" mass="32032">MADETKTAQPSGLPYAISAYLIWGVVPVYFKLLSHVPPIAIVAQRILWSIPLLLIIMAFRKQLGEYTAIFRHNAHLRNLLASAALIAINWLIYIWAVSTDHILAASLGYYLNPLVNVLLGRLFLGERLRPLQMVAVAVAAIGVAILIGDALDTLWVSVSLAFSFGLYGLIRKVTPVGSVPGLAIETTLLAPLSLGAVSWYAQAGTGGFGDDLTTSGLLILAGAVTAIPLLMFATAARRMSYASLGFVQYIAPSIAFLLGIYVYGEPLSTTKLACFILIWFSIAIFCADAIKTYRAAKA</sequence>
<feature type="transmembrane region" description="Helical" evidence="8">
    <location>
        <begin position="154"/>
        <end position="170"/>
    </location>
</feature>
<proteinExistence type="inferred from homology"/>
<feature type="transmembrane region" description="Helical" evidence="8">
    <location>
        <begin position="213"/>
        <end position="234"/>
    </location>
</feature>
<feature type="transmembrane region" description="Helical" evidence="8">
    <location>
        <begin position="12"/>
        <end position="30"/>
    </location>
</feature>
<name>A0A426RRM5_9SPHN</name>
<dbReference type="PANTHER" id="PTHR22911:SF137">
    <property type="entry name" value="SOLUTE CARRIER FAMILY 35 MEMBER G2-RELATED"/>
    <property type="match status" value="1"/>
</dbReference>
<dbReference type="GO" id="GO:0005886">
    <property type="term" value="C:plasma membrane"/>
    <property type="evidence" value="ECO:0007669"/>
    <property type="project" value="UniProtKB-SubCell"/>
</dbReference>
<reference evidence="10 11" key="1">
    <citation type="submission" date="2018-12" db="EMBL/GenBank/DDBJ databases">
        <authorList>
            <person name="Kim S.-J."/>
            <person name="Jung G.-Y."/>
        </authorList>
    </citation>
    <scope>NUCLEOTIDE SEQUENCE [LARGE SCALE GENOMIC DNA]</scope>
    <source>
        <strain evidence="10 11">03SU3-P</strain>
    </source>
</reference>
<protein>
    <submittedName>
        <fullName evidence="10">EamA family transporter RarD</fullName>
    </submittedName>
</protein>
<evidence type="ECO:0000256" key="1">
    <source>
        <dbReference type="ARBA" id="ARBA00004651"/>
    </source>
</evidence>
<keyword evidence="7 8" id="KW-0472">Membrane</keyword>
<dbReference type="InterPro" id="IPR004626">
    <property type="entry name" value="RarD"/>
</dbReference>
<feature type="transmembrane region" description="Helical" evidence="8">
    <location>
        <begin position="246"/>
        <end position="264"/>
    </location>
</feature>
<keyword evidence="5 8" id="KW-0812">Transmembrane</keyword>
<evidence type="ECO:0000256" key="8">
    <source>
        <dbReference type="SAM" id="Phobius"/>
    </source>
</evidence>
<evidence type="ECO:0000259" key="9">
    <source>
        <dbReference type="Pfam" id="PF00892"/>
    </source>
</evidence>
<feature type="transmembrane region" description="Helical" evidence="8">
    <location>
        <begin position="182"/>
        <end position="201"/>
    </location>
</feature>
<dbReference type="OrthoDB" id="369870at2"/>
<feature type="transmembrane region" description="Helical" evidence="8">
    <location>
        <begin position="270"/>
        <end position="290"/>
    </location>
</feature>
<dbReference type="PANTHER" id="PTHR22911">
    <property type="entry name" value="ACYL-MALONYL CONDENSING ENZYME-RELATED"/>
    <property type="match status" value="1"/>
</dbReference>
<gene>
    <name evidence="10" type="primary">rarD</name>
    <name evidence="10" type="ORF">D7D48_01475</name>
</gene>
<accession>A0A426RRM5</accession>
<evidence type="ECO:0000313" key="11">
    <source>
        <dbReference type="Proteomes" id="UP000268553"/>
    </source>
</evidence>
<keyword evidence="6 8" id="KW-1133">Transmembrane helix</keyword>
<dbReference type="EMBL" id="RWJI01000001">
    <property type="protein sequence ID" value="RRQ51598.1"/>
    <property type="molecule type" value="Genomic_DNA"/>
</dbReference>
<evidence type="ECO:0000256" key="2">
    <source>
        <dbReference type="ARBA" id="ARBA00007362"/>
    </source>
</evidence>
<feature type="transmembrane region" description="Helical" evidence="8">
    <location>
        <begin position="102"/>
        <end position="124"/>
    </location>
</feature>